<sequence length="1025" mass="106953">MSKHFSKIIILSASLAVFALGANFVGAEPAGNPPIITSLNPPSVAAGSQGVNLTINGSNFASASVVTWQLANSSFTQTNYLAINYAANNSDVRITVIIPDSYITNPGVFNIRVVNPNGDISAPAQFTVTATNNQNGFIKIIKNITGTANANWTFNFNIYPPPPGTSNPSASIFTSNNSGMTTVSVPANSYAIKEIQQSGWSFNSAPTQSFCKIINPDGTTTPTGSISTGPVDGDGFNSITVEPGKTTECTFSNNSNSPSITAGLIVNKVVVGGPNGVPAPVSAFNLTVHNRQTDAISTVISGATNQFPDGDYDVYEIYTAAQYPNYIASFPEFNSDGSLNDCEMLSVPFHGYVTMVPGGSYQCTIVNTYIATATCSIDPTINALTDPIPGLMPSSTPVPSSGNDFPFTVNGTGFIQGGSQVMFNNTYIPTSFVNTTRLTASIPSYLIGNPGSFPVAVANPQSFYPCTDVSNIVPFTITGAAATTTLKLIKSVQNLGGGTKTPGDWTLTASGPTGFSHVGNYTGFDNVTPGIYTLSESVVPNYSAGSWVCTGAPASALVGNSISIASGQNVVCTIINTYHSTTGSIKVKKTIPLTSNSSVTNATFSYTIIPSPSTSSTFTINTNRGQTNSYTINNLPFDIYTITENNLFTCTNPPAWGWCVTPSPVCTVSVSSATIIPECNFTNTLNLTPPPPPTTGTITVSKTKGGSLSPTTTIFAFTSNVPGSSNFTIDVGAGLTMGNRTLLGVPFGTYTITETTTGWITTGSPCTVTVSATNLNPTCPVVNSPMPPAQGTLKIIKETTGGDGTFDFTIFPTPSAMSVTTVNGTSAINNPADTLSLAPGTYSVDESTQSGWDLTTSSCTNGTPNAAVIVAGQTTTCTFTNAQNTTAQQGTLKVIKNTIGGDGIFGFTVNGPNNFGPLNFSITTTNGSSPVPFIQNNLEPGEYTITETTPNTGSWNWDWDQTGCVLTQNSQPPVGCGEPTSNNGTTTLVHFHIQANSTTQLTFHNTKTSTNTTPQGTRWCDYCSQ</sequence>
<evidence type="ECO:0000256" key="1">
    <source>
        <dbReference type="SAM" id="SignalP"/>
    </source>
</evidence>
<reference evidence="4 5" key="1">
    <citation type="journal article" date="2016" name="Nat. Commun.">
        <title>Thousands of microbial genomes shed light on interconnected biogeochemical processes in an aquifer system.</title>
        <authorList>
            <person name="Anantharaman K."/>
            <person name="Brown C.T."/>
            <person name="Hug L.A."/>
            <person name="Sharon I."/>
            <person name="Castelle C.J."/>
            <person name="Probst A.J."/>
            <person name="Thomas B.C."/>
            <person name="Singh A."/>
            <person name="Wilkins M.J."/>
            <person name="Karaoz U."/>
            <person name="Brodie E.L."/>
            <person name="Williams K.H."/>
            <person name="Hubbard S.S."/>
            <person name="Banfield J.F."/>
        </authorList>
    </citation>
    <scope>NUCLEOTIDE SEQUENCE [LARGE SCALE GENOMIC DNA]</scope>
</reference>
<organism evidence="4 5">
    <name type="scientific">Candidatus Staskawiczbacteria bacterium RIFCSPHIGHO2_12_FULL_38_11</name>
    <dbReference type="NCBI Taxonomy" id="1802209"/>
    <lineage>
        <taxon>Bacteria</taxon>
        <taxon>Candidatus Staskawicziibacteriota</taxon>
    </lineage>
</organism>
<comment type="caution">
    <text evidence="4">The sequence shown here is derived from an EMBL/GenBank/DDBJ whole genome shotgun (WGS) entry which is preliminary data.</text>
</comment>
<dbReference type="Gene3D" id="2.60.40.10">
    <property type="entry name" value="Immunoglobulins"/>
    <property type="match status" value="2"/>
</dbReference>
<accession>A0A1G2I525</accession>
<dbReference type="InterPro" id="IPR045826">
    <property type="entry name" value="SpaA_PFL_dom_2"/>
</dbReference>
<evidence type="ECO:0008006" key="6">
    <source>
        <dbReference type="Google" id="ProtNLM"/>
    </source>
</evidence>
<name>A0A1G2I525_9BACT</name>
<feature type="domain" description="SpaA-like prealbumin fold" evidence="3">
    <location>
        <begin position="794"/>
        <end position="882"/>
    </location>
</feature>
<dbReference type="Proteomes" id="UP000179214">
    <property type="component" value="Unassembled WGS sequence"/>
</dbReference>
<dbReference type="AlphaFoldDB" id="A0A1G2I525"/>
<evidence type="ECO:0000313" key="4">
    <source>
        <dbReference type="EMBL" id="OGZ69779.1"/>
    </source>
</evidence>
<protein>
    <recommendedName>
        <fullName evidence="6">IPT/TIG domain-containing protein</fullName>
    </recommendedName>
</protein>
<dbReference type="SUPFAM" id="SSF81296">
    <property type="entry name" value="E set domains"/>
    <property type="match status" value="2"/>
</dbReference>
<proteinExistence type="predicted"/>
<feature type="signal peptide" evidence="1">
    <location>
        <begin position="1"/>
        <end position="27"/>
    </location>
</feature>
<dbReference type="Pfam" id="PF19403">
    <property type="entry name" value="SpaA_2"/>
    <property type="match status" value="1"/>
</dbReference>
<feature type="domain" description="SpaA-like prealbumin fold" evidence="2">
    <location>
        <begin position="484"/>
        <end position="574"/>
    </location>
</feature>
<evidence type="ECO:0000259" key="2">
    <source>
        <dbReference type="Pfam" id="PF19403"/>
    </source>
</evidence>
<keyword evidence="1" id="KW-0732">Signal</keyword>
<dbReference type="Pfam" id="PF24514">
    <property type="entry name" value="SpaA_4"/>
    <property type="match status" value="2"/>
</dbReference>
<dbReference type="InterPro" id="IPR014756">
    <property type="entry name" value="Ig_E-set"/>
</dbReference>
<dbReference type="InterPro" id="IPR013783">
    <property type="entry name" value="Ig-like_fold"/>
</dbReference>
<feature type="chain" id="PRO_5009583219" description="IPT/TIG domain-containing protein" evidence="1">
    <location>
        <begin position="28"/>
        <end position="1025"/>
    </location>
</feature>
<evidence type="ECO:0000313" key="5">
    <source>
        <dbReference type="Proteomes" id="UP000179214"/>
    </source>
</evidence>
<dbReference type="EMBL" id="MHOV01000027">
    <property type="protein sequence ID" value="OGZ69779.1"/>
    <property type="molecule type" value="Genomic_DNA"/>
</dbReference>
<feature type="domain" description="SpaA-like prealbumin fold" evidence="3">
    <location>
        <begin position="893"/>
        <end position="1007"/>
    </location>
</feature>
<evidence type="ECO:0000259" key="3">
    <source>
        <dbReference type="Pfam" id="PF24514"/>
    </source>
</evidence>
<gene>
    <name evidence="4" type="ORF">A3F47_01970</name>
</gene>
<dbReference type="InterPro" id="IPR055371">
    <property type="entry name" value="SpaA_PFL_dom_4"/>
</dbReference>